<feature type="compositionally biased region" description="Basic and acidic residues" evidence="1">
    <location>
        <begin position="425"/>
        <end position="448"/>
    </location>
</feature>
<sequence length="621" mass="73003">MSVTQKSNATDIISELEKNLALLNDLTKEFENDRTGDSFDPKTKKKISPNNKGKYFKKQRLYQRKKKSPLPFSSTISMNTTAIRSSSNNKKPTPKTKILFPEKKTKTRTRTRTRMKSYYFNNPKVYSKLNKPRLTNKGSSTRIHKRKNRSKTLNQKINHKTKEDFDQLEGLLRILSQSTQRRKTRKTNDRATKKREGVASNTTTKRELSKKKSPKLQKFKSSLQKNLDQIKSQKENEHESESDEDLEIDSNFTQIVSLLKSPKKKKYFSRKNKKKLKFLDKNTKRKVLKHKEFKEEENINLNEFPDFKNNSTIEKISQFTGPKQPKDRIKEFEKFISQFELDSCSGDTNISKHQTKTVGNIKNNFKKKIDPKEIELKLSKFKEKEEKRLENKQKKKKTSQIINTKKKKKKKKNSDENDDTNVFTEKTDTSSTHSDHTNDLEPKAKTRRELKGITLITHDSIKDLPHVQGKMKYNTETCEWEGNDEELEAFERQIKGGFIPNTVSSMTYIEYNDMKYNPLTHTWEGNEEDINWGNDDEERAFLKSIERGDKLKNAHSDSQKRYHIGKTFKLNEKTIKKFNSSEDLNNKLIKKWKIDENLKEKTFLIRKAALIWMIESGKKIK</sequence>
<organism evidence="2 3">
    <name type="scientific">Anaeramoeba flamelloides</name>
    <dbReference type="NCBI Taxonomy" id="1746091"/>
    <lineage>
        <taxon>Eukaryota</taxon>
        <taxon>Metamonada</taxon>
        <taxon>Anaeramoebidae</taxon>
        <taxon>Anaeramoeba</taxon>
    </lineage>
</organism>
<feature type="compositionally biased region" description="Basic and acidic residues" evidence="1">
    <location>
        <begin position="31"/>
        <end position="42"/>
    </location>
</feature>
<feature type="region of interest" description="Disordered" evidence="1">
    <location>
        <begin position="31"/>
        <end position="52"/>
    </location>
</feature>
<evidence type="ECO:0000256" key="1">
    <source>
        <dbReference type="SAM" id="MobiDB-lite"/>
    </source>
</evidence>
<dbReference type="Proteomes" id="UP001146793">
    <property type="component" value="Unassembled WGS sequence"/>
</dbReference>
<gene>
    <name evidence="2" type="ORF">M0812_29227</name>
</gene>
<evidence type="ECO:0000313" key="3">
    <source>
        <dbReference type="Proteomes" id="UP001146793"/>
    </source>
</evidence>
<feature type="region of interest" description="Disordered" evidence="1">
    <location>
        <begin position="122"/>
        <end position="149"/>
    </location>
</feature>
<dbReference type="EMBL" id="JANTQA010000072">
    <property type="protein sequence ID" value="KAJ3424505.1"/>
    <property type="molecule type" value="Genomic_DNA"/>
</dbReference>
<feature type="compositionally biased region" description="Polar residues" evidence="1">
    <location>
        <begin position="80"/>
        <end position="91"/>
    </location>
</feature>
<dbReference type="AlphaFoldDB" id="A0AAV7Y6M5"/>
<feature type="region of interest" description="Disordered" evidence="1">
    <location>
        <begin position="80"/>
        <end position="110"/>
    </location>
</feature>
<proteinExistence type="predicted"/>
<comment type="caution">
    <text evidence="2">The sequence shown here is derived from an EMBL/GenBank/DDBJ whole genome shotgun (WGS) entry which is preliminary data.</text>
</comment>
<feature type="compositionally biased region" description="Basic residues" evidence="1">
    <location>
        <begin position="208"/>
        <end position="218"/>
    </location>
</feature>
<protein>
    <submittedName>
        <fullName evidence="2">Mitotic check point protein bfa1</fullName>
    </submittedName>
</protein>
<evidence type="ECO:0000313" key="2">
    <source>
        <dbReference type="EMBL" id="KAJ3424505.1"/>
    </source>
</evidence>
<feature type="compositionally biased region" description="Basic and acidic residues" evidence="1">
    <location>
        <begin position="186"/>
        <end position="197"/>
    </location>
</feature>
<accession>A0AAV7Y6M5</accession>
<name>A0AAV7Y6M5_9EUKA</name>
<reference evidence="2" key="1">
    <citation type="submission" date="2022-08" db="EMBL/GenBank/DDBJ databases">
        <title>Novel sulphate-reducing endosymbionts in the free-living metamonad Anaeramoeba.</title>
        <authorList>
            <person name="Jerlstrom-Hultqvist J."/>
            <person name="Cepicka I."/>
            <person name="Gallot-Lavallee L."/>
            <person name="Salas-Leiva D."/>
            <person name="Curtis B.A."/>
            <person name="Zahonova K."/>
            <person name="Pipaliya S."/>
            <person name="Dacks J."/>
            <person name="Roger A.J."/>
        </authorList>
    </citation>
    <scope>NUCLEOTIDE SEQUENCE</scope>
    <source>
        <strain evidence="2">Busselton2</strain>
    </source>
</reference>
<feature type="compositionally biased region" description="Basic residues" evidence="1">
    <location>
        <begin position="393"/>
        <end position="412"/>
    </location>
</feature>
<feature type="region of interest" description="Disordered" evidence="1">
    <location>
        <begin position="385"/>
        <end position="448"/>
    </location>
</feature>
<feature type="region of interest" description="Disordered" evidence="1">
    <location>
        <begin position="176"/>
        <end position="246"/>
    </location>
</feature>